<evidence type="ECO:0000313" key="3">
    <source>
        <dbReference type="Proteomes" id="UP000199695"/>
    </source>
</evidence>
<gene>
    <name evidence="2" type="ORF">SAMN05444955_11611</name>
</gene>
<evidence type="ECO:0000313" key="2">
    <source>
        <dbReference type="EMBL" id="SEN63149.1"/>
    </source>
</evidence>
<keyword evidence="1" id="KW-1133">Transmembrane helix</keyword>
<dbReference type="Proteomes" id="UP000199695">
    <property type="component" value="Unassembled WGS sequence"/>
</dbReference>
<dbReference type="Pfam" id="PF14029">
    <property type="entry name" value="DUF4244"/>
    <property type="match status" value="1"/>
</dbReference>
<dbReference type="RefSeq" id="WP_089971663.1">
    <property type="nucleotide sequence ID" value="NZ_FOCQ01000016.1"/>
</dbReference>
<dbReference type="EMBL" id="FOCQ01000016">
    <property type="protein sequence ID" value="SEN63149.1"/>
    <property type="molecule type" value="Genomic_DNA"/>
</dbReference>
<keyword evidence="1" id="KW-0472">Membrane</keyword>
<evidence type="ECO:0000256" key="1">
    <source>
        <dbReference type="SAM" id="Phobius"/>
    </source>
</evidence>
<dbReference type="STRING" id="1173111.SAMN05444955_11611"/>
<organism evidence="2 3">
    <name type="scientific">Lihuaxuella thermophila</name>
    <dbReference type="NCBI Taxonomy" id="1173111"/>
    <lineage>
        <taxon>Bacteria</taxon>
        <taxon>Bacillati</taxon>
        <taxon>Bacillota</taxon>
        <taxon>Bacilli</taxon>
        <taxon>Bacillales</taxon>
        <taxon>Thermoactinomycetaceae</taxon>
        <taxon>Lihuaxuella</taxon>
    </lineage>
</organism>
<feature type="transmembrane region" description="Helical" evidence="1">
    <location>
        <begin position="34"/>
        <end position="54"/>
    </location>
</feature>
<name>A0A1H8I3T6_9BACL</name>
<sequence>MKNLKNKLNEASIRMYVAYKNIFSSKKGSSTVEYVIVLAAAAAFAGVLATVLSGEAKGYITKKISEALK</sequence>
<protein>
    <submittedName>
        <fullName evidence="2">Uncharacterized protein</fullName>
    </submittedName>
</protein>
<accession>A0A1H8I3T6</accession>
<keyword evidence="3" id="KW-1185">Reference proteome</keyword>
<proteinExistence type="predicted"/>
<dbReference type="AlphaFoldDB" id="A0A1H8I3T6"/>
<keyword evidence="1" id="KW-0812">Transmembrane</keyword>
<dbReference type="InterPro" id="IPR025338">
    <property type="entry name" value="DUF4244"/>
</dbReference>
<reference evidence="2 3" key="1">
    <citation type="submission" date="2016-10" db="EMBL/GenBank/DDBJ databases">
        <authorList>
            <person name="de Groot N.N."/>
        </authorList>
    </citation>
    <scope>NUCLEOTIDE SEQUENCE [LARGE SCALE GENOMIC DNA]</scope>
    <source>
        <strain evidence="2 3">DSM 46701</strain>
    </source>
</reference>